<dbReference type="Proteomes" id="UP000291116">
    <property type="component" value="Unassembled WGS sequence"/>
</dbReference>
<accession>A0A448ZB39</accession>
<evidence type="ECO:0000256" key="1">
    <source>
        <dbReference type="SAM" id="MobiDB-lite"/>
    </source>
</evidence>
<dbReference type="EMBL" id="CAACVS010000212">
    <property type="protein sequence ID" value="VEU39240.1"/>
    <property type="molecule type" value="Genomic_DNA"/>
</dbReference>
<dbReference type="OrthoDB" id="43873at2759"/>
<feature type="compositionally biased region" description="Basic residues" evidence="1">
    <location>
        <begin position="361"/>
        <end position="370"/>
    </location>
</feature>
<feature type="compositionally biased region" description="Acidic residues" evidence="1">
    <location>
        <begin position="379"/>
        <end position="397"/>
    </location>
</feature>
<dbReference type="AlphaFoldDB" id="A0A448ZB39"/>
<feature type="region of interest" description="Disordered" evidence="1">
    <location>
        <begin position="336"/>
        <end position="397"/>
    </location>
</feature>
<name>A0A448ZB39_9STRA</name>
<reference evidence="2 3" key="1">
    <citation type="submission" date="2019-01" db="EMBL/GenBank/DDBJ databases">
        <authorList>
            <person name="Ferrante I. M."/>
        </authorList>
    </citation>
    <scope>NUCLEOTIDE SEQUENCE [LARGE SCALE GENOMIC DNA]</scope>
    <source>
        <strain evidence="2 3">B856</strain>
    </source>
</reference>
<protein>
    <submittedName>
        <fullName evidence="2">Uncharacterized protein</fullName>
    </submittedName>
</protein>
<gene>
    <name evidence="2" type="ORF">PSNMU_V1.4_AUG-EV-PASAV3_0060840</name>
</gene>
<organism evidence="2 3">
    <name type="scientific">Pseudo-nitzschia multistriata</name>
    <dbReference type="NCBI Taxonomy" id="183589"/>
    <lineage>
        <taxon>Eukaryota</taxon>
        <taxon>Sar</taxon>
        <taxon>Stramenopiles</taxon>
        <taxon>Ochrophyta</taxon>
        <taxon>Bacillariophyta</taxon>
        <taxon>Bacillariophyceae</taxon>
        <taxon>Bacillariophycidae</taxon>
        <taxon>Bacillariales</taxon>
        <taxon>Bacillariaceae</taxon>
        <taxon>Pseudo-nitzschia</taxon>
    </lineage>
</organism>
<sequence>MTGNTPFQEALAANLVLADVKDIDHYRIHGGMAVETDYIIGVAFKGGKNKGNDANFDPFTLSKTFSHFRSFAKELKSISDGVLSSRLSKKKKEDSTTIKIGWYCETVYHLVESQKQQYVGKVNYKFMKSLAKKRAAIIAEILESTLNNFPTNPKENKLTMDVSHAIETFFRTDICIEIEDREHSDDVKNYYLSEEIKVDSKKHKPEDKATVMSSISSSASTPVVPLSRKPRSSLVTRKADLDDLKKTGKEARFLLDDDRAESEPVPFDSVPVYSQGSKIGELFKNHPVVFVVTTMGLLYYLKRFGTVAVTVDLDVMLLFVWAAFCVGLNSARPINSSVAKSAGPSRSKRSAKGSDADGRKLLRQISRRMSIRSGHCNDTGDDSDYDESDDEEPEIER</sequence>
<keyword evidence="3" id="KW-1185">Reference proteome</keyword>
<evidence type="ECO:0000313" key="2">
    <source>
        <dbReference type="EMBL" id="VEU39240.1"/>
    </source>
</evidence>
<proteinExistence type="predicted"/>
<evidence type="ECO:0000313" key="3">
    <source>
        <dbReference type="Proteomes" id="UP000291116"/>
    </source>
</evidence>